<evidence type="ECO:0008006" key="3">
    <source>
        <dbReference type="Google" id="ProtNLM"/>
    </source>
</evidence>
<proteinExistence type="predicted"/>
<evidence type="ECO:0000313" key="2">
    <source>
        <dbReference type="Proteomes" id="UP000075320"/>
    </source>
</evidence>
<keyword evidence="2" id="KW-1185">Reference proteome</keyword>
<gene>
    <name evidence="1" type="ORF">AZI86_03000</name>
</gene>
<accession>A0A150WTA6</accession>
<dbReference type="OrthoDB" id="5292627at2"/>
<comment type="caution">
    <text evidence="1">The sequence shown here is derived from an EMBL/GenBank/DDBJ whole genome shotgun (WGS) entry which is preliminary data.</text>
</comment>
<sequence>MSLTLGISTVSAAQDDINGAAKDTGANVKDMSSAWEFVGNWGYRISGSMYSFILRPSYFMQSADGGGYKYELSGYTIFPMMRIYALENYFIKFFFQTGVGYGQLNGSITAPSQTLDFKGGAFGAMGGIGVDFCFTDAHCLTVEGNLRYLPIERNLTTGGSCTNGSIPGISQCGGGSEVERNGSDLKTTMSGLQGLIGYTMNF</sequence>
<reference evidence="1 2" key="1">
    <citation type="submission" date="2016-03" db="EMBL/GenBank/DDBJ databases">
        <authorList>
            <person name="Ploux O."/>
        </authorList>
    </citation>
    <scope>NUCLEOTIDE SEQUENCE [LARGE SCALE GENOMIC DNA]</scope>
    <source>
        <strain evidence="1 2">R0</strain>
    </source>
</reference>
<dbReference type="Proteomes" id="UP000075320">
    <property type="component" value="Unassembled WGS sequence"/>
</dbReference>
<organism evidence="1 2">
    <name type="scientific">Bdellovibrio bacteriovorus</name>
    <dbReference type="NCBI Taxonomy" id="959"/>
    <lineage>
        <taxon>Bacteria</taxon>
        <taxon>Pseudomonadati</taxon>
        <taxon>Bdellovibrionota</taxon>
        <taxon>Bdellovibrionia</taxon>
        <taxon>Bdellovibrionales</taxon>
        <taxon>Pseudobdellovibrionaceae</taxon>
        <taxon>Bdellovibrio</taxon>
    </lineage>
</organism>
<protein>
    <recommendedName>
        <fullName evidence="3">Outer membrane protein beta-barrel domain-containing protein</fullName>
    </recommendedName>
</protein>
<dbReference type="EMBL" id="LUKE01000001">
    <property type="protein sequence ID" value="KYG67445.1"/>
    <property type="molecule type" value="Genomic_DNA"/>
</dbReference>
<dbReference type="AlphaFoldDB" id="A0A150WTA6"/>
<name>A0A150WTA6_BDEBC</name>
<evidence type="ECO:0000313" key="1">
    <source>
        <dbReference type="EMBL" id="KYG67445.1"/>
    </source>
</evidence>